<dbReference type="EMBL" id="CAJQZP010001148">
    <property type="protein sequence ID" value="CAG5022559.1"/>
    <property type="molecule type" value="Genomic_DNA"/>
</dbReference>
<reference evidence="1" key="1">
    <citation type="submission" date="2021-04" db="EMBL/GenBank/DDBJ databases">
        <authorList>
            <person name="Tunstrom K."/>
        </authorList>
    </citation>
    <scope>NUCLEOTIDE SEQUENCE</scope>
</reference>
<dbReference type="Proteomes" id="UP000691718">
    <property type="component" value="Unassembled WGS sequence"/>
</dbReference>
<gene>
    <name evidence="1" type="ORF">PAPOLLO_LOCUS17755</name>
</gene>
<sequence length="676" mass="76973">MEPERNVVPEETRREVLIRYQYFIPRGARICSLHRQEANYENLYSAEYSLNYFTSIQIEEIIFILMEGLHNISYENIQNYPDNQVQYFIGISKQEHQQILEATPRLRNMHRGSFALTALLCKLRTGDSGDRLSCLFQVPRRTIETLMSVARNILLTDYVPQFLGFSHLRREQVAAKTTNIANHIFALACDRTGVSDRAAAIIASSVLKDVGIISTKDPSGVIDRSKLRRERTKVRSSLQDADRNKIIRGIYFDGRKDKSLVSIKKEGKFYRKRVTEDHYVILSESGCDYFGHVTCELGTAKGIQSTIIRHLKMKSVDLNKIAVVGCDGTVVNTGSKGGVVRLMEEELKKPLQWFICQLHSNELPLRHLLLHLDGKTTGPKCFSGPIGSELQKCETMPIVEFTVIPSTLPEIPRNDLSTDQKYLYDVMNAISTGVFTSDLANIEPGPLSHSRWLTTANRILRLYATKTDPLENLMILATYVMKVYGPMWFTIKCNPSCINGAKHLWQTISLTRYLSADLKIVIDKVLIRNGYFGHPENILIAMLGDDREIIRELACQQILKARAENDQGLRTFKVPPLNFDAEDYTDLIKWQDCKITEPPLTYNLSDEFLKEIVKCGLRTCQSIKDFPCHTQAVERCIKLVTEASSAVCGENKRDGFIRARLLSRQQMPNFDTKKTI</sequence>
<organism evidence="1 2">
    <name type="scientific">Parnassius apollo</name>
    <name type="common">Apollo butterfly</name>
    <name type="synonym">Papilio apollo</name>
    <dbReference type="NCBI Taxonomy" id="110799"/>
    <lineage>
        <taxon>Eukaryota</taxon>
        <taxon>Metazoa</taxon>
        <taxon>Ecdysozoa</taxon>
        <taxon>Arthropoda</taxon>
        <taxon>Hexapoda</taxon>
        <taxon>Insecta</taxon>
        <taxon>Pterygota</taxon>
        <taxon>Neoptera</taxon>
        <taxon>Endopterygota</taxon>
        <taxon>Lepidoptera</taxon>
        <taxon>Glossata</taxon>
        <taxon>Ditrysia</taxon>
        <taxon>Papilionoidea</taxon>
        <taxon>Papilionidae</taxon>
        <taxon>Parnassiinae</taxon>
        <taxon>Parnassini</taxon>
        <taxon>Parnassius</taxon>
        <taxon>Parnassius</taxon>
    </lineage>
</organism>
<dbReference type="PANTHER" id="PTHR46409:SF1">
    <property type="entry name" value="HTH PSQ-TYPE DOMAIN-CONTAINING PROTEIN"/>
    <property type="match status" value="1"/>
</dbReference>
<evidence type="ECO:0000313" key="2">
    <source>
        <dbReference type="Proteomes" id="UP000691718"/>
    </source>
</evidence>
<accession>A0A8S3XGA7</accession>
<dbReference type="AlphaFoldDB" id="A0A8S3XGA7"/>
<proteinExistence type="predicted"/>
<protein>
    <submittedName>
        <fullName evidence="1">(apollo) hypothetical protein</fullName>
    </submittedName>
</protein>
<dbReference type="OrthoDB" id="6617942at2759"/>
<evidence type="ECO:0000313" key="1">
    <source>
        <dbReference type="EMBL" id="CAG5022559.1"/>
    </source>
</evidence>
<name>A0A8S3XGA7_PARAO</name>
<keyword evidence="2" id="KW-1185">Reference proteome</keyword>
<comment type="caution">
    <text evidence="1">The sequence shown here is derived from an EMBL/GenBank/DDBJ whole genome shotgun (WGS) entry which is preliminary data.</text>
</comment>
<dbReference type="PANTHER" id="PTHR46409">
    <property type="entry name" value="HTH PSQ-TYPE DOMAIN-CONTAINING PROTEIN"/>
    <property type="match status" value="1"/>
</dbReference>